<dbReference type="OrthoDB" id="1263307at2759"/>
<protein>
    <recommendedName>
        <fullName evidence="1">AB hydrolase-1 domain-containing protein</fullName>
    </recommendedName>
</protein>
<dbReference type="PANTHER" id="PTHR37017:SF13">
    <property type="entry name" value="AB HYDROLASE-1 DOMAIN-CONTAINING PROTEIN"/>
    <property type="match status" value="1"/>
</dbReference>
<feature type="domain" description="AB hydrolase-1" evidence="1">
    <location>
        <begin position="15"/>
        <end position="231"/>
    </location>
</feature>
<comment type="caution">
    <text evidence="2">The sequence shown here is derived from an EMBL/GenBank/DDBJ whole genome shotgun (WGS) entry which is preliminary data.</text>
</comment>
<proteinExistence type="predicted"/>
<dbReference type="EMBL" id="MU007038">
    <property type="protein sequence ID" value="KAF2430569.1"/>
    <property type="molecule type" value="Genomic_DNA"/>
</dbReference>
<dbReference type="InterPro" id="IPR052897">
    <property type="entry name" value="Sec-Metab_Biosynth_Hydrolase"/>
</dbReference>
<reference evidence="2" key="1">
    <citation type="journal article" date="2020" name="Stud. Mycol.">
        <title>101 Dothideomycetes genomes: a test case for predicting lifestyles and emergence of pathogens.</title>
        <authorList>
            <person name="Haridas S."/>
            <person name="Albert R."/>
            <person name="Binder M."/>
            <person name="Bloem J."/>
            <person name="Labutti K."/>
            <person name="Salamov A."/>
            <person name="Andreopoulos B."/>
            <person name="Baker S."/>
            <person name="Barry K."/>
            <person name="Bills G."/>
            <person name="Bluhm B."/>
            <person name="Cannon C."/>
            <person name="Castanera R."/>
            <person name="Culley D."/>
            <person name="Daum C."/>
            <person name="Ezra D."/>
            <person name="Gonzalez J."/>
            <person name="Henrissat B."/>
            <person name="Kuo A."/>
            <person name="Liang C."/>
            <person name="Lipzen A."/>
            <person name="Lutzoni F."/>
            <person name="Magnuson J."/>
            <person name="Mondo S."/>
            <person name="Nolan M."/>
            <person name="Ohm R."/>
            <person name="Pangilinan J."/>
            <person name="Park H.-J."/>
            <person name="Ramirez L."/>
            <person name="Alfaro M."/>
            <person name="Sun H."/>
            <person name="Tritt A."/>
            <person name="Yoshinaga Y."/>
            <person name="Zwiers L.-H."/>
            <person name="Turgeon B."/>
            <person name="Goodwin S."/>
            <person name="Spatafora J."/>
            <person name="Crous P."/>
            <person name="Grigoriev I."/>
        </authorList>
    </citation>
    <scope>NUCLEOTIDE SEQUENCE</scope>
    <source>
        <strain evidence="2">CBS 130266</strain>
    </source>
</reference>
<sequence length="239" mass="25255">MSTSKDVVFVLVPGKAGYTVKPIDLLSANDGSRLPPAQMADDAAHIRDHIISVLDSGKNVVLSLQSYAGFPGSEATKGLSQKYRGPDATAVIGIAYAASFLPEEGKSLRDTMAAYMPEAYMTGVPGGYFPPVPPELAGAAFNDMTDQGELQKYGQAFTGHSSDSYSGVLSYAAWKDIPGTTIIPQLDLIVPTEEQERQYEHAVENGGKIKRVAVEGGGHGITVTQPQLVANELIALAKA</sequence>
<dbReference type="SUPFAM" id="SSF53474">
    <property type="entry name" value="alpha/beta-Hydrolases"/>
    <property type="match status" value="1"/>
</dbReference>
<dbReference type="InterPro" id="IPR029058">
    <property type="entry name" value="AB_hydrolase_fold"/>
</dbReference>
<organism evidence="2 3">
    <name type="scientific">Tothia fuscella</name>
    <dbReference type="NCBI Taxonomy" id="1048955"/>
    <lineage>
        <taxon>Eukaryota</taxon>
        <taxon>Fungi</taxon>
        <taxon>Dikarya</taxon>
        <taxon>Ascomycota</taxon>
        <taxon>Pezizomycotina</taxon>
        <taxon>Dothideomycetes</taxon>
        <taxon>Pleosporomycetidae</taxon>
        <taxon>Venturiales</taxon>
        <taxon>Cylindrosympodiaceae</taxon>
        <taxon>Tothia</taxon>
    </lineage>
</organism>
<name>A0A9P4NR55_9PEZI</name>
<keyword evidence="3" id="KW-1185">Reference proteome</keyword>
<evidence type="ECO:0000313" key="3">
    <source>
        <dbReference type="Proteomes" id="UP000800235"/>
    </source>
</evidence>
<dbReference type="InterPro" id="IPR000073">
    <property type="entry name" value="AB_hydrolase_1"/>
</dbReference>
<dbReference type="Pfam" id="PF12697">
    <property type="entry name" value="Abhydrolase_6"/>
    <property type="match status" value="1"/>
</dbReference>
<dbReference type="PANTHER" id="PTHR37017">
    <property type="entry name" value="AB HYDROLASE-1 DOMAIN-CONTAINING PROTEIN-RELATED"/>
    <property type="match status" value="1"/>
</dbReference>
<evidence type="ECO:0000313" key="2">
    <source>
        <dbReference type="EMBL" id="KAF2430569.1"/>
    </source>
</evidence>
<dbReference type="Proteomes" id="UP000800235">
    <property type="component" value="Unassembled WGS sequence"/>
</dbReference>
<gene>
    <name evidence="2" type="ORF">EJ08DRAFT_715201</name>
</gene>
<dbReference type="Gene3D" id="3.40.50.1820">
    <property type="entry name" value="alpha/beta hydrolase"/>
    <property type="match status" value="1"/>
</dbReference>
<accession>A0A9P4NR55</accession>
<evidence type="ECO:0000259" key="1">
    <source>
        <dbReference type="Pfam" id="PF12697"/>
    </source>
</evidence>
<dbReference type="AlphaFoldDB" id="A0A9P4NR55"/>